<comment type="caution">
    <text evidence="2">The sequence shown here is derived from an EMBL/GenBank/DDBJ whole genome shotgun (WGS) entry which is preliminary data.</text>
</comment>
<sequence length="103" mass="11272">MRRRRPQTDAPNTCPHDGTPVQQSPRYPKALCRGCVDRATDLEGRPVQMGNTHLSGGFQALHIDDRTVCDQVTEDGLVLVDGVRFRAGEARFGGVVLQPEDSA</sequence>
<name>A0ABV8TWR1_9ACTN</name>
<dbReference type="RefSeq" id="WP_380619453.1">
    <property type="nucleotide sequence ID" value="NZ_JBHSDK010000012.1"/>
</dbReference>
<feature type="region of interest" description="Disordered" evidence="1">
    <location>
        <begin position="1"/>
        <end position="25"/>
    </location>
</feature>
<organism evidence="2 3">
    <name type="scientific">Salininema proteolyticum</name>
    <dbReference type="NCBI Taxonomy" id="1607685"/>
    <lineage>
        <taxon>Bacteria</taxon>
        <taxon>Bacillati</taxon>
        <taxon>Actinomycetota</taxon>
        <taxon>Actinomycetes</taxon>
        <taxon>Glycomycetales</taxon>
        <taxon>Glycomycetaceae</taxon>
        <taxon>Salininema</taxon>
    </lineage>
</organism>
<evidence type="ECO:0000313" key="3">
    <source>
        <dbReference type="Proteomes" id="UP001595823"/>
    </source>
</evidence>
<keyword evidence="3" id="KW-1185">Reference proteome</keyword>
<dbReference type="Proteomes" id="UP001595823">
    <property type="component" value="Unassembled WGS sequence"/>
</dbReference>
<protein>
    <submittedName>
        <fullName evidence="2">Uncharacterized protein</fullName>
    </submittedName>
</protein>
<evidence type="ECO:0000256" key="1">
    <source>
        <dbReference type="SAM" id="MobiDB-lite"/>
    </source>
</evidence>
<accession>A0ABV8TWR1</accession>
<evidence type="ECO:0000313" key="2">
    <source>
        <dbReference type="EMBL" id="MFC4335097.1"/>
    </source>
</evidence>
<proteinExistence type="predicted"/>
<dbReference type="EMBL" id="JBHSDK010000012">
    <property type="protein sequence ID" value="MFC4335097.1"/>
    <property type="molecule type" value="Genomic_DNA"/>
</dbReference>
<gene>
    <name evidence="2" type="ORF">ACFPET_07785</name>
</gene>
<reference evidence="3" key="1">
    <citation type="journal article" date="2019" name="Int. J. Syst. Evol. Microbiol.">
        <title>The Global Catalogue of Microorganisms (GCM) 10K type strain sequencing project: providing services to taxonomists for standard genome sequencing and annotation.</title>
        <authorList>
            <consortium name="The Broad Institute Genomics Platform"/>
            <consortium name="The Broad Institute Genome Sequencing Center for Infectious Disease"/>
            <person name="Wu L."/>
            <person name="Ma J."/>
        </authorList>
    </citation>
    <scope>NUCLEOTIDE SEQUENCE [LARGE SCALE GENOMIC DNA]</scope>
    <source>
        <strain evidence="3">IBRC-M 10908</strain>
    </source>
</reference>